<dbReference type="STRING" id="33097.A0A150G1Q6"/>
<evidence type="ECO:0000259" key="1">
    <source>
        <dbReference type="PROSITE" id="PS50404"/>
    </source>
</evidence>
<dbReference type="PROSITE" id="PS50405">
    <property type="entry name" value="GST_CTER"/>
    <property type="match status" value="1"/>
</dbReference>
<dbReference type="GO" id="GO:0005737">
    <property type="term" value="C:cytoplasm"/>
    <property type="evidence" value="ECO:0007669"/>
    <property type="project" value="TreeGrafter"/>
</dbReference>
<dbReference type="CDD" id="cd00570">
    <property type="entry name" value="GST_N_family"/>
    <property type="match status" value="1"/>
</dbReference>
<dbReference type="InterPro" id="IPR036282">
    <property type="entry name" value="Glutathione-S-Trfase_C_sf"/>
</dbReference>
<dbReference type="CDD" id="cd00299">
    <property type="entry name" value="GST_C_family"/>
    <property type="match status" value="1"/>
</dbReference>
<feature type="domain" description="GST N-terminal" evidence="1">
    <location>
        <begin position="8"/>
        <end position="83"/>
    </location>
</feature>
<dbReference type="Proteomes" id="UP000075714">
    <property type="component" value="Unassembled WGS sequence"/>
</dbReference>
<dbReference type="InterPro" id="IPR040079">
    <property type="entry name" value="Glutathione_S-Trfase"/>
</dbReference>
<dbReference type="Pfam" id="PF13417">
    <property type="entry name" value="GST_N_3"/>
    <property type="match status" value="1"/>
</dbReference>
<gene>
    <name evidence="3" type="ORF">GPECTOR_81g213</name>
</gene>
<proteinExistence type="predicted"/>
<feature type="domain" description="GST C-terminal" evidence="2">
    <location>
        <begin position="89"/>
        <end position="226"/>
    </location>
</feature>
<dbReference type="OrthoDB" id="4951845at2759"/>
<dbReference type="Gene3D" id="1.20.1050.10">
    <property type="match status" value="1"/>
</dbReference>
<keyword evidence="4" id="KW-1185">Reference proteome</keyword>
<evidence type="ECO:0000313" key="3">
    <source>
        <dbReference type="EMBL" id="KXZ43763.1"/>
    </source>
</evidence>
<dbReference type="InterPro" id="IPR010987">
    <property type="entry name" value="Glutathione-S-Trfase_C-like"/>
</dbReference>
<evidence type="ECO:0000259" key="2">
    <source>
        <dbReference type="PROSITE" id="PS50405"/>
    </source>
</evidence>
<dbReference type="SUPFAM" id="SSF47616">
    <property type="entry name" value="GST C-terminal domain-like"/>
    <property type="match status" value="1"/>
</dbReference>
<evidence type="ECO:0000313" key="4">
    <source>
        <dbReference type="Proteomes" id="UP000075714"/>
    </source>
</evidence>
<protein>
    <recommendedName>
        <fullName evidence="5">GST N-terminal domain-containing protein</fullName>
    </recommendedName>
</protein>
<dbReference type="Pfam" id="PF13410">
    <property type="entry name" value="GST_C_2"/>
    <property type="match status" value="1"/>
</dbReference>
<dbReference type="PANTHER" id="PTHR43968:SF6">
    <property type="entry name" value="GLUTATHIONE S-TRANSFERASE OMEGA"/>
    <property type="match status" value="1"/>
</dbReference>
<sequence length="228" mass="25402">MQPAAQHLQLELYDDPHSEYSAKVKVALHAKGLAWKSLAVPCGSTRSAEFLAINPIGKLPVLVAVFESEVIVEYLEDALPTQQPLLPADPMERSRARLVSRYHDLYLEPALRRLYPQVAPSVRSEAVVQEAAAAFRSRLAELETLLPPGRRFAVTDNHLTVADVGYPALLLYAELILPALGRPEAVSYEGLPRIAAWREALWGHPAVRKVFAELRPAAEEWMEKKLRS</sequence>
<reference evidence="4" key="1">
    <citation type="journal article" date="2016" name="Nat. Commun.">
        <title>The Gonium pectorale genome demonstrates co-option of cell cycle regulation during the evolution of multicellularity.</title>
        <authorList>
            <person name="Hanschen E.R."/>
            <person name="Marriage T.N."/>
            <person name="Ferris P.J."/>
            <person name="Hamaji T."/>
            <person name="Toyoda A."/>
            <person name="Fujiyama A."/>
            <person name="Neme R."/>
            <person name="Noguchi H."/>
            <person name="Minakuchi Y."/>
            <person name="Suzuki M."/>
            <person name="Kawai-Toyooka H."/>
            <person name="Smith D.R."/>
            <person name="Sparks H."/>
            <person name="Anderson J."/>
            <person name="Bakaric R."/>
            <person name="Luria V."/>
            <person name="Karger A."/>
            <person name="Kirschner M.W."/>
            <person name="Durand P.M."/>
            <person name="Michod R.E."/>
            <person name="Nozaki H."/>
            <person name="Olson B.J."/>
        </authorList>
    </citation>
    <scope>NUCLEOTIDE SEQUENCE [LARGE SCALE GENOMIC DNA]</scope>
    <source>
        <strain evidence="4">NIES-2863</strain>
    </source>
</reference>
<dbReference type="AlphaFoldDB" id="A0A150G1Q6"/>
<dbReference type="SUPFAM" id="SSF52833">
    <property type="entry name" value="Thioredoxin-like"/>
    <property type="match status" value="1"/>
</dbReference>
<comment type="caution">
    <text evidence="3">The sequence shown here is derived from an EMBL/GenBank/DDBJ whole genome shotgun (WGS) entry which is preliminary data.</text>
</comment>
<dbReference type="PROSITE" id="PS50404">
    <property type="entry name" value="GST_NTER"/>
    <property type="match status" value="1"/>
</dbReference>
<organism evidence="3 4">
    <name type="scientific">Gonium pectorale</name>
    <name type="common">Green alga</name>
    <dbReference type="NCBI Taxonomy" id="33097"/>
    <lineage>
        <taxon>Eukaryota</taxon>
        <taxon>Viridiplantae</taxon>
        <taxon>Chlorophyta</taxon>
        <taxon>core chlorophytes</taxon>
        <taxon>Chlorophyceae</taxon>
        <taxon>CS clade</taxon>
        <taxon>Chlamydomonadales</taxon>
        <taxon>Volvocaceae</taxon>
        <taxon>Gonium</taxon>
    </lineage>
</organism>
<dbReference type="EMBL" id="LSYV01000082">
    <property type="protein sequence ID" value="KXZ43763.1"/>
    <property type="molecule type" value="Genomic_DNA"/>
</dbReference>
<dbReference type="InterPro" id="IPR050983">
    <property type="entry name" value="GST_Omega/HSP26"/>
</dbReference>
<dbReference type="InterPro" id="IPR004045">
    <property type="entry name" value="Glutathione_S-Trfase_N"/>
</dbReference>
<name>A0A150G1Q6_GONPE</name>
<dbReference type="Gene3D" id="3.40.30.10">
    <property type="entry name" value="Glutaredoxin"/>
    <property type="match status" value="1"/>
</dbReference>
<dbReference type="PANTHER" id="PTHR43968">
    <property type="match status" value="1"/>
</dbReference>
<dbReference type="InterPro" id="IPR036249">
    <property type="entry name" value="Thioredoxin-like_sf"/>
</dbReference>
<dbReference type="SFLD" id="SFLDS00019">
    <property type="entry name" value="Glutathione_Transferase_(cytos"/>
    <property type="match status" value="1"/>
</dbReference>
<evidence type="ECO:0008006" key="5">
    <source>
        <dbReference type="Google" id="ProtNLM"/>
    </source>
</evidence>
<accession>A0A150G1Q6</accession>